<keyword evidence="6" id="KW-1185">Reference proteome</keyword>
<dbReference type="OrthoDB" id="9779730at2"/>
<dbReference type="Gene3D" id="3.40.1190.20">
    <property type="match status" value="1"/>
</dbReference>
<evidence type="ECO:0000313" key="5">
    <source>
        <dbReference type="EMBL" id="GES11893.1"/>
    </source>
</evidence>
<organism evidence="5 6">
    <name type="scientific">Acrocarpospora macrocephala</name>
    <dbReference type="NCBI Taxonomy" id="150177"/>
    <lineage>
        <taxon>Bacteria</taxon>
        <taxon>Bacillati</taxon>
        <taxon>Actinomycetota</taxon>
        <taxon>Actinomycetes</taxon>
        <taxon>Streptosporangiales</taxon>
        <taxon>Streptosporangiaceae</taxon>
        <taxon>Acrocarpospora</taxon>
    </lineage>
</organism>
<comment type="similarity">
    <text evidence="1">Belongs to the carbohydrate kinase PfkB family.</text>
</comment>
<dbReference type="EMBL" id="BLAE01000033">
    <property type="protein sequence ID" value="GES11893.1"/>
    <property type="molecule type" value="Genomic_DNA"/>
</dbReference>
<dbReference type="SUPFAM" id="SSF53613">
    <property type="entry name" value="Ribokinase-like"/>
    <property type="match status" value="1"/>
</dbReference>
<evidence type="ECO:0000256" key="1">
    <source>
        <dbReference type="ARBA" id="ARBA00010688"/>
    </source>
</evidence>
<evidence type="ECO:0000313" key="6">
    <source>
        <dbReference type="Proteomes" id="UP000331127"/>
    </source>
</evidence>
<dbReference type="AlphaFoldDB" id="A0A5M3WZM2"/>
<dbReference type="InterPro" id="IPR029056">
    <property type="entry name" value="Ribokinase-like"/>
</dbReference>
<protein>
    <submittedName>
        <fullName evidence="5">Adenosine kinase</fullName>
    </submittedName>
</protein>
<dbReference type="PROSITE" id="PS00583">
    <property type="entry name" value="PFKB_KINASES_1"/>
    <property type="match status" value="1"/>
</dbReference>
<dbReference type="CDD" id="cd01942">
    <property type="entry name" value="ribokinase_group_A"/>
    <property type="match status" value="1"/>
</dbReference>
<dbReference type="InterPro" id="IPR050306">
    <property type="entry name" value="PfkB_Carbo_kinase"/>
</dbReference>
<dbReference type="InterPro" id="IPR002173">
    <property type="entry name" value="Carboh/pur_kinase_PfkB_CS"/>
</dbReference>
<sequence>MAIGPIAVTGSIATDHLMHFPGRFRDHLIAEQLDRLSLSFLVDDLEIRRGGVAANIAFSLGVLGKRPVLVGAVGADFADYRSWLERHGVDCGGVLTVGGAHTPRFTCTTDDDQCQIASFYPGAMAASGSIDLAPILASRGVALVLVGASAPEAMLAHTAQAHRLGVAVAADPSQQLPRLDRDDCRALVEGAAYLFTNEYEWELLVRRTGWSEREITERVGLRITTLGAKGARIMGRDGAEIRVDAVPAREILDPTGVGDAFRAGFLAGVDSGLPVEHAAQLASLIATAVLESVGSQEWRLTARDGEERLSDAYGPASAAAIGPYLRAVLA</sequence>
<dbReference type="InterPro" id="IPR011611">
    <property type="entry name" value="PfkB_dom"/>
</dbReference>
<dbReference type="PANTHER" id="PTHR43085">
    <property type="entry name" value="HEXOKINASE FAMILY MEMBER"/>
    <property type="match status" value="1"/>
</dbReference>
<keyword evidence="2" id="KW-0808">Transferase</keyword>
<evidence type="ECO:0000259" key="4">
    <source>
        <dbReference type="Pfam" id="PF00294"/>
    </source>
</evidence>
<dbReference type="RefSeq" id="WP_155357243.1">
    <property type="nucleotide sequence ID" value="NZ_BAAAHL010000038.1"/>
</dbReference>
<feature type="domain" description="Carbohydrate kinase PfkB" evidence="4">
    <location>
        <begin position="35"/>
        <end position="297"/>
    </location>
</feature>
<dbReference type="Pfam" id="PF00294">
    <property type="entry name" value="PfkB"/>
    <property type="match status" value="1"/>
</dbReference>
<dbReference type="PANTHER" id="PTHR43085:SF46">
    <property type="entry name" value="ADENOSINE KINASE"/>
    <property type="match status" value="1"/>
</dbReference>
<keyword evidence="3 5" id="KW-0418">Kinase</keyword>
<dbReference type="GO" id="GO:0016301">
    <property type="term" value="F:kinase activity"/>
    <property type="evidence" value="ECO:0007669"/>
    <property type="project" value="UniProtKB-KW"/>
</dbReference>
<gene>
    <name evidence="5" type="ORF">Amac_054900</name>
</gene>
<reference evidence="5 6" key="1">
    <citation type="submission" date="2019-10" db="EMBL/GenBank/DDBJ databases">
        <title>Whole genome shotgun sequence of Acrocarpospora macrocephala NBRC 16266.</title>
        <authorList>
            <person name="Ichikawa N."/>
            <person name="Kimura A."/>
            <person name="Kitahashi Y."/>
            <person name="Komaki H."/>
            <person name="Oguchi A."/>
        </authorList>
    </citation>
    <scope>NUCLEOTIDE SEQUENCE [LARGE SCALE GENOMIC DNA]</scope>
    <source>
        <strain evidence="5 6">NBRC 16266</strain>
    </source>
</reference>
<comment type="caution">
    <text evidence="5">The sequence shown here is derived from an EMBL/GenBank/DDBJ whole genome shotgun (WGS) entry which is preliminary data.</text>
</comment>
<accession>A0A5M3WZM2</accession>
<evidence type="ECO:0000256" key="2">
    <source>
        <dbReference type="ARBA" id="ARBA00022679"/>
    </source>
</evidence>
<name>A0A5M3WZM2_9ACTN</name>
<dbReference type="Proteomes" id="UP000331127">
    <property type="component" value="Unassembled WGS sequence"/>
</dbReference>
<proteinExistence type="inferred from homology"/>
<evidence type="ECO:0000256" key="3">
    <source>
        <dbReference type="ARBA" id="ARBA00022777"/>
    </source>
</evidence>